<evidence type="ECO:0000313" key="1">
    <source>
        <dbReference type="EMBL" id="KAF4683682.1"/>
    </source>
</evidence>
<dbReference type="Proteomes" id="UP000553632">
    <property type="component" value="Unassembled WGS sequence"/>
</dbReference>
<sequence>MYAYEVSTPWEMRDAVEDSQIVDGVKHLLCGEEIDYLESLYADERAEAQSKFAEYLRFWKTAHEVQQQMLQRLLVYCPSSSKTSGKHVVDFVGPYEIIEVVSESLRKLDVLNKGGHSVRDISAVQHVNNLVPYFRREEGAVDSWLQCDRCDEWIKVDEVTMKRFAAPSARFFCRLVGRECRRASDD</sequence>
<accession>A0A7J6NIF3</accession>
<name>A0A7J6NIF3_PEROL</name>
<gene>
    <name evidence="1" type="ORF">FOZ63_013067</name>
</gene>
<comment type="caution">
    <text evidence="1">The sequence shown here is derived from an EMBL/GenBank/DDBJ whole genome shotgun (WGS) entry which is preliminary data.</text>
</comment>
<reference evidence="1 2" key="1">
    <citation type="submission" date="2020-04" db="EMBL/GenBank/DDBJ databases">
        <title>Perkinsus olseni comparative genomics.</title>
        <authorList>
            <person name="Bogema D.R."/>
        </authorList>
    </citation>
    <scope>NUCLEOTIDE SEQUENCE [LARGE SCALE GENOMIC DNA]</scope>
    <source>
        <strain evidence="1 2">ATCC PRA-207</strain>
    </source>
</reference>
<proteinExistence type="predicted"/>
<dbReference type="EMBL" id="JABANO010040602">
    <property type="protein sequence ID" value="KAF4683682.1"/>
    <property type="molecule type" value="Genomic_DNA"/>
</dbReference>
<evidence type="ECO:0000313" key="2">
    <source>
        <dbReference type="Proteomes" id="UP000553632"/>
    </source>
</evidence>
<keyword evidence="2" id="KW-1185">Reference proteome</keyword>
<organism evidence="1 2">
    <name type="scientific">Perkinsus olseni</name>
    <name type="common">Perkinsus atlanticus</name>
    <dbReference type="NCBI Taxonomy" id="32597"/>
    <lineage>
        <taxon>Eukaryota</taxon>
        <taxon>Sar</taxon>
        <taxon>Alveolata</taxon>
        <taxon>Perkinsozoa</taxon>
        <taxon>Perkinsea</taxon>
        <taxon>Perkinsida</taxon>
        <taxon>Perkinsidae</taxon>
        <taxon>Perkinsus</taxon>
    </lineage>
</organism>
<dbReference type="AlphaFoldDB" id="A0A7J6NIF3"/>
<protein>
    <submittedName>
        <fullName evidence="1">Uncharacterized protein</fullName>
    </submittedName>
</protein>